<dbReference type="Proteomes" id="UP000770661">
    <property type="component" value="Unassembled WGS sequence"/>
</dbReference>
<comment type="caution">
    <text evidence="1">The sequence shown here is derived from an EMBL/GenBank/DDBJ whole genome shotgun (WGS) entry which is preliminary data.</text>
</comment>
<organism evidence="1 2">
    <name type="scientific">Chionoecetes opilio</name>
    <name type="common">Atlantic snow crab</name>
    <name type="synonym">Cancer opilio</name>
    <dbReference type="NCBI Taxonomy" id="41210"/>
    <lineage>
        <taxon>Eukaryota</taxon>
        <taxon>Metazoa</taxon>
        <taxon>Ecdysozoa</taxon>
        <taxon>Arthropoda</taxon>
        <taxon>Crustacea</taxon>
        <taxon>Multicrustacea</taxon>
        <taxon>Malacostraca</taxon>
        <taxon>Eumalacostraca</taxon>
        <taxon>Eucarida</taxon>
        <taxon>Decapoda</taxon>
        <taxon>Pleocyemata</taxon>
        <taxon>Brachyura</taxon>
        <taxon>Eubrachyura</taxon>
        <taxon>Majoidea</taxon>
        <taxon>Majidae</taxon>
        <taxon>Chionoecetes</taxon>
    </lineage>
</organism>
<reference evidence="1" key="1">
    <citation type="submission" date="2020-07" db="EMBL/GenBank/DDBJ databases">
        <title>The High-quality genome of the commercially important snow crab, Chionoecetes opilio.</title>
        <authorList>
            <person name="Jeong J.-H."/>
            <person name="Ryu S."/>
        </authorList>
    </citation>
    <scope>NUCLEOTIDE SEQUENCE</scope>
    <source>
        <strain evidence="1">MADBK_172401_WGS</strain>
        <tissue evidence="1">Digestive gland</tissue>
    </source>
</reference>
<protein>
    <submittedName>
        <fullName evidence="1">Uncharacterized protein</fullName>
    </submittedName>
</protein>
<evidence type="ECO:0000313" key="2">
    <source>
        <dbReference type="Proteomes" id="UP000770661"/>
    </source>
</evidence>
<gene>
    <name evidence="1" type="ORF">GWK47_028062</name>
</gene>
<proteinExistence type="predicted"/>
<dbReference type="OrthoDB" id="443524at2759"/>
<dbReference type="AlphaFoldDB" id="A0A8J5D688"/>
<sequence length="277" mass="30651">MYVRFSHNVNLDFTLLQPQNIQPNSHPPPPPNYLLIPNILSPPQNYLSEALVQYTVDLLVSRPSEVPEARVSMLAVIASIAASPLPKYDITAALDVIMTHKSLNLDTEDYYKKPLLVMALDLLSVGYLHRPLIDVLTSPDTLSMFMSRYSKDDVNQRRLLEVDQALGEVFSSPHRVPHTFLEPGRRFIANQAPSRSTLRAMLNQILPDTDCLASGVVTEGGTYIDHLLVLDGEGVPIKLRNMDPPLTRNPTITSLNLPPEATRWVKGGALLGGGASW</sequence>
<keyword evidence="2" id="KW-1185">Reference proteome</keyword>
<accession>A0A8J5D688</accession>
<dbReference type="EMBL" id="JACEEZ010000105">
    <property type="protein sequence ID" value="KAG0730530.1"/>
    <property type="molecule type" value="Genomic_DNA"/>
</dbReference>
<name>A0A8J5D688_CHIOP</name>
<evidence type="ECO:0000313" key="1">
    <source>
        <dbReference type="EMBL" id="KAG0730530.1"/>
    </source>
</evidence>